<evidence type="ECO:0000256" key="5">
    <source>
        <dbReference type="ARBA" id="ARBA00022909"/>
    </source>
</evidence>
<dbReference type="GO" id="GO:0046656">
    <property type="term" value="P:folic acid biosynthetic process"/>
    <property type="evidence" value="ECO:0007669"/>
    <property type="project" value="UniProtKB-KW"/>
</dbReference>
<dbReference type="InterPro" id="IPR043131">
    <property type="entry name" value="BCAT-like_N"/>
</dbReference>
<evidence type="ECO:0000256" key="3">
    <source>
        <dbReference type="ARBA" id="ARBA00011738"/>
    </source>
</evidence>
<dbReference type="Gene3D" id="3.30.470.10">
    <property type="match status" value="1"/>
</dbReference>
<dbReference type="GO" id="GO:0030170">
    <property type="term" value="F:pyridoxal phosphate binding"/>
    <property type="evidence" value="ECO:0007669"/>
    <property type="project" value="InterPro"/>
</dbReference>
<comment type="caution">
    <text evidence="11">The sequence shown here is derived from an EMBL/GenBank/DDBJ whole genome shotgun (WGS) entry which is preliminary data.</text>
</comment>
<dbReference type="PANTHER" id="PTHR42743:SF2">
    <property type="entry name" value="AMINODEOXYCHORISMATE LYASE"/>
    <property type="match status" value="1"/>
</dbReference>
<dbReference type="GO" id="GO:0008696">
    <property type="term" value="F:4-amino-4-deoxychorismate lyase activity"/>
    <property type="evidence" value="ECO:0007669"/>
    <property type="project" value="UniProtKB-UniRule"/>
</dbReference>
<evidence type="ECO:0000256" key="7">
    <source>
        <dbReference type="ARBA" id="ARBA00035633"/>
    </source>
</evidence>
<dbReference type="GO" id="GO:0005829">
    <property type="term" value="C:cytosol"/>
    <property type="evidence" value="ECO:0007669"/>
    <property type="project" value="TreeGrafter"/>
</dbReference>
<evidence type="ECO:0000256" key="8">
    <source>
        <dbReference type="ARBA" id="ARBA00035676"/>
    </source>
</evidence>
<dbReference type="InterPro" id="IPR017824">
    <property type="entry name" value="Aminodeoxychorismate_lyase_IV"/>
</dbReference>
<proteinExistence type="inferred from homology"/>
<accession>A0AA94JD92</accession>
<keyword evidence="12" id="KW-1185">Reference proteome</keyword>
<reference evidence="12" key="1">
    <citation type="journal article" date="2018" name="Front. Microbiol.">
        <title>Genome-Based Analysis Reveals the Taxonomy and Diversity of the Family Idiomarinaceae.</title>
        <authorList>
            <person name="Liu Y."/>
            <person name="Lai Q."/>
            <person name="Shao Z."/>
        </authorList>
    </citation>
    <scope>NUCLEOTIDE SEQUENCE [LARGE SCALE GENOMIC DNA]</scope>
    <source>
        <strain evidence="12">SN-14</strain>
    </source>
</reference>
<dbReference type="SUPFAM" id="SSF56752">
    <property type="entry name" value="D-aminoacid aminotransferase-like PLP-dependent enzymes"/>
    <property type="match status" value="1"/>
</dbReference>
<dbReference type="InterPro" id="IPR036038">
    <property type="entry name" value="Aminotransferase-like"/>
</dbReference>
<name>A0AA94JD92_9GAMM</name>
<evidence type="ECO:0000256" key="4">
    <source>
        <dbReference type="ARBA" id="ARBA00022898"/>
    </source>
</evidence>
<organism evidence="11 12">
    <name type="scientific">Idiomarina aquatica</name>
    <dbReference type="NCBI Taxonomy" id="1327752"/>
    <lineage>
        <taxon>Bacteria</taxon>
        <taxon>Pseudomonadati</taxon>
        <taxon>Pseudomonadota</taxon>
        <taxon>Gammaproteobacteria</taxon>
        <taxon>Alteromonadales</taxon>
        <taxon>Idiomarinaceae</taxon>
        <taxon>Idiomarina</taxon>
    </lineage>
</organism>
<dbReference type="InterPro" id="IPR043132">
    <property type="entry name" value="BCAT-like_C"/>
</dbReference>
<evidence type="ECO:0000256" key="9">
    <source>
        <dbReference type="ARBA" id="ARBA00049529"/>
    </source>
</evidence>
<gene>
    <name evidence="11" type="primary">pabC</name>
    <name evidence="11" type="ORF">CWE23_09125</name>
</gene>
<protein>
    <recommendedName>
        <fullName evidence="8 10">Aminodeoxychorismate lyase</fullName>
        <ecNumber evidence="8 10">4.1.3.38</ecNumber>
    </recommendedName>
</protein>
<sequence length="258" mass="28789">MFWQNGEAHTGGLDRGLQFGDGHFTTLRISKQKPLWWGHHQQRLITACQRLAMPVPDMQQVETWLQQALAATPADVAKIIITRGQGGRGYQAAADAEPTVYISTSTLPALPSSLSEVGIAELRLARQPCFAGLKTLNRLEQVMLANERQQRGYQDLLVLDQQNYVVETCQGNLFWRHGKRWYTPSLTMAGVAGVARQVICEHNWLGEVIQGEFELDDVLAAEQVFTCNSVRGVVPIVRLNDKVLSTSDLPEQLNLLIE</sequence>
<dbReference type="GO" id="GO:0008153">
    <property type="term" value="P:4-aminobenzoate biosynthetic process"/>
    <property type="evidence" value="ECO:0007669"/>
    <property type="project" value="UniProtKB-UniRule"/>
</dbReference>
<dbReference type="Gene3D" id="3.20.10.10">
    <property type="entry name" value="D-amino Acid Aminotransferase, subunit A, domain 2"/>
    <property type="match status" value="1"/>
</dbReference>
<dbReference type="EMBL" id="PIPS01000002">
    <property type="protein sequence ID" value="RUO43493.1"/>
    <property type="molecule type" value="Genomic_DNA"/>
</dbReference>
<dbReference type="RefSeq" id="WP_126820054.1">
    <property type="nucleotide sequence ID" value="NZ_PIPS01000002.1"/>
</dbReference>
<evidence type="ECO:0000256" key="6">
    <source>
        <dbReference type="ARBA" id="ARBA00023239"/>
    </source>
</evidence>
<keyword evidence="5" id="KW-0289">Folate biosynthesis</keyword>
<keyword evidence="4" id="KW-0663">Pyridoxal phosphate</keyword>
<evidence type="ECO:0000256" key="2">
    <source>
        <dbReference type="ARBA" id="ARBA00009320"/>
    </source>
</evidence>
<dbReference type="EC" id="4.1.3.38" evidence="8 10"/>
<dbReference type="InterPro" id="IPR050571">
    <property type="entry name" value="Class-IV_PLP-Dep_Aminotrnsfr"/>
</dbReference>
<dbReference type="Proteomes" id="UP000286680">
    <property type="component" value="Unassembled WGS sequence"/>
</dbReference>
<evidence type="ECO:0000313" key="12">
    <source>
        <dbReference type="Proteomes" id="UP000286680"/>
    </source>
</evidence>
<evidence type="ECO:0000313" key="11">
    <source>
        <dbReference type="EMBL" id="RUO43493.1"/>
    </source>
</evidence>
<comment type="subunit">
    <text evidence="3">Homodimer.</text>
</comment>
<evidence type="ECO:0000256" key="10">
    <source>
        <dbReference type="NCBIfam" id="TIGR03461"/>
    </source>
</evidence>
<dbReference type="InterPro" id="IPR001544">
    <property type="entry name" value="Aminotrans_IV"/>
</dbReference>
<comment type="cofactor">
    <cofactor evidence="1">
        <name>pyridoxal 5'-phosphate</name>
        <dbReference type="ChEBI" id="CHEBI:597326"/>
    </cofactor>
</comment>
<dbReference type="AlphaFoldDB" id="A0AA94JD92"/>
<comment type="catalytic activity">
    <reaction evidence="9">
        <text>4-amino-4-deoxychorismate = 4-aminobenzoate + pyruvate + H(+)</text>
        <dbReference type="Rhea" id="RHEA:16201"/>
        <dbReference type="ChEBI" id="CHEBI:15361"/>
        <dbReference type="ChEBI" id="CHEBI:15378"/>
        <dbReference type="ChEBI" id="CHEBI:17836"/>
        <dbReference type="ChEBI" id="CHEBI:58406"/>
        <dbReference type="EC" id="4.1.3.38"/>
    </reaction>
</comment>
<evidence type="ECO:0000256" key="1">
    <source>
        <dbReference type="ARBA" id="ARBA00001933"/>
    </source>
</evidence>
<comment type="pathway">
    <text evidence="7">Cofactor biosynthesis; tetrahydrofolate biosynthesis; 4-aminobenzoate from chorismate: step 2/2.</text>
</comment>
<keyword evidence="6 11" id="KW-0456">Lyase</keyword>
<dbReference type="NCBIfam" id="TIGR03461">
    <property type="entry name" value="pabC_Proteo"/>
    <property type="match status" value="1"/>
</dbReference>
<comment type="similarity">
    <text evidence="2">Belongs to the class-IV pyridoxal-phosphate-dependent aminotransferase family.</text>
</comment>
<dbReference type="Pfam" id="PF01063">
    <property type="entry name" value="Aminotran_4"/>
    <property type="match status" value="1"/>
</dbReference>
<dbReference type="PANTHER" id="PTHR42743">
    <property type="entry name" value="AMINO-ACID AMINOTRANSFERASE"/>
    <property type="match status" value="1"/>
</dbReference>